<sequence length="294" mass="32285">MEIRWIEAFITVAEELHFGRAADRMHMAQSPLSQTIKKLERHLGAVLFERNTRSVALTSAGHAFLPHAKRVVREIDLAHRATRSLEGEVYGRVTIGFSGALNHRTLPPLTRALRARYPRIDLRLVDRVVTHDAMQLLHQGRIDLAFVGMPLAEDGMEVRAISEEEFGAVLPTDHPLAGEDSIDLADLAGEDFIMLPPQAVSRELVVSACLDAGFRPRQGQEVVDPYLILSFVAAGLGVSLAPSCLSLIMPEGSVFRPLRGKAPRLRSGIAWNPEHPTEGLRALLSVADDVLPTP</sequence>
<dbReference type="InterPro" id="IPR000847">
    <property type="entry name" value="LysR_HTH_N"/>
</dbReference>
<dbReference type="Gene3D" id="1.10.10.10">
    <property type="entry name" value="Winged helix-like DNA-binding domain superfamily/Winged helix DNA-binding domain"/>
    <property type="match status" value="1"/>
</dbReference>
<evidence type="ECO:0000313" key="7">
    <source>
        <dbReference type="Proteomes" id="UP000806528"/>
    </source>
</evidence>
<dbReference type="PANTHER" id="PTHR30346">
    <property type="entry name" value="TRANSCRIPTIONAL DUAL REGULATOR HCAR-RELATED"/>
    <property type="match status" value="1"/>
</dbReference>
<keyword evidence="4" id="KW-0804">Transcription</keyword>
<evidence type="ECO:0000256" key="2">
    <source>
        <dbReference type="ARBA" id="ARBA00023015"/>
    </source>
</evidence>
<dbReference type="Gene3D" id="3.40.190.10">
    <property type="entry name" value="Periplasmic binding protein-like II"/>
    <property type="match status" value="2"/>
</dbReference>
<dbReference type="InterPro" id="IPR005119">
    <property type="entry name" value="LysR_subst-bd"/>
</dbReference>
<keyword evidence="2" id="KW-0805">Transcription regulation</keyword>
<dbReference type="RefSeq" id="WP_193120836.1">
    <property type="nucleotide sequence ID" value="NZ_JADBGI010000004.1"/>
</dbReference>
<comment type="similarity">
    <text evidence="1">Belongs to the LysR transcriptional regulatory family.</text>
</comment>
<organism evidence="6 7">
    <name type="scientific">Nocardiopsis coralli</name>
    <dbReference type="NCBI Taxonomy" id="2772213"/>
    <lineage>
        <taxon>Bacteria</taxon>
        <taxon>Bacillati</taxon>
        <taxon>Actinomycetota</taxon>
        <taxon>Actinomycetes</taxon>
        <taxon>Streptosporangiales</taxon>
        <taxon>Nocardiopsidaceae</taxon>
        <taxon>Nocardiopsis</taxon>
    </lineage>
</organism>
<dbReference type="PRINTS" id="PR00039">
    <property type="entry name" value="HTHLYSR"/>
</dbReference>
<dbReference type="InterPro" id="IPR036388">
    <property type="entry name" value="WH-like_DNA-bd_sf"/>
</dbReference>
<keyword evidence="7" id="KW-1185">Reference proteome</keyword>
<dbReference type="Proteomes" id="UP000806528">
    <property type="component" value="Unassembled WGS sequence"/>
</dbReference>
<dbReference type="InterPro" id="IPR036390">
    <property type="entry name" value="WH_DNA-bd_sf"/>
</dbReference>
<dbReference type="PANTHER" id="PTHR30346:SF0">
    <property type="entry name" value="HCA OPERON TRANSCRIPTIONAL ACTIVATOR HCAR"/>
    <property type="match status" value="1"/>
</dbReference>
<proteinExistence type="inferred from homology"/>
<dbReference type="EMBL" id="JADBGI010000004">
    <property type="protein sequence ID" value="MBE2998185.1"/>
    <property type="molecule type" value="Genomic_DNA"/>
</dbReference>
<dbReference type="PROSITE" id="PS50931">
    <property type="entry name" value="HTH_LYSR"/>
    <property type="match status" value="1"/>
</dbReference>
<dbReference type="CDD" id="cd08414">
    <property type="entry name" value="PBP2_LTTR_aromatics_like"/>
    <property type="match status" value="1"/>
</dbReference>
<evidence type="ECO:0000313" key="6">
    <source>
        <dbReference type="EMBL" id="MBE2998185.1"/>
    </source>
</evidence>
<dbReference type="Pfam" id="PF03466">
    <property type="entry name" value="LysR_substrate"/>
    <property type="match status" value="1"/>
</dbReference>
<keyword evidence="3" id="KW-0238">DNA-binding</keyword>
<protein>
    <submittedName>
        <fullName evidence="6">LysR family transcriptional regulator</fullName>
    </submittedName>
</protein>
<evidence type="ECO:0000256" key="3">
    <source>
        <dbReference type="ARBA" id="ARBA00023125"/>
    </source>
</evidence>
<feature type="domain" description="HTH lysR-type" evidence="5">
    <location>
        <begin position="1"/>
        <end position="58"/>
    </location>
</feature>
<evidence type="ECO:0000256" key="4">
    <source>
        <dbReference type="ARBA" id="ARBA00023163"/>
    </source>
</evidence>
<evidence type="ECO:0000259" key="5">
    <source>
        <dbReference type="PROSITE" id="PS50931"/>
    </source>
</evidence>
<dbReference type="SUPFAM" id="SSF53850">
    <property type="entry name" value="Periplasmic binding protein-like II"/>
    <property type="match status" value="1"/>
</dbReference>
<accession>A0ABR9P304</accession>
<comment type="caution">
    <text evidence="6">The sequence shown here is derived from an EMBL/GenBank/DDBJ whole genome shotgun (WGS) entry which is preliminary data.</text>
</comment>
<gene>
    <name evidence="6" type="ORF">IDM40_05620</name>
</gene>
<dbReference type="SUPFAM" id="SSF46785">
    <property type="entry name" value="Winged helix' DNA-binding domain"/>
    <property type="match status" value="1"/>
</dbReference>
<name>A0ABR9P304_9ACTN</name>
<evidence type="ECO:0000256" key="1">
    <source>
        <dbReference type="ARBA" id="ARBA00009437"/>
    </source>
</evidence>
<reference evidence="6 7" key="1">
    <citation type="submission" date="2020-09" db="EMBL/GenBank/DDBJ databases">
        <title>Diversity and distribution of actinomycetes associated with coral in the coast of Hainan.</title>
        <authorList>
            <person name="Li F."/>
        </authorList>
    </citation>
    <scope>NUCLEOTIDE SEQUENCE [LARGE SCALE GENOMIC DNA]</scope>
    <source>
        <strain evidence="6 7">HNM0947</strain>
    </source>
</reference>
<dbReference type="Pfam" id="PF00126">
    <property type="entry name" value="HTH_1"/>
    <property type="match status" value="1"/>
</dbReference>